<sequence>MARTPCAFPLLLLLLLGPPLQGPAPTLGYNIDTVHREVLAPEASRTFGYQVLQFKDASIIVGAPGDQNSTGQLYQCAVKSGSCQAIPLPASAQVAHLGMSLASGDADAQMIACGSGLSRTCDANQYLSGVCYLFKGRLEQPKEMTPGFEDCLKGNVDLVFLFDGSASMNADQFYAIKDFMIDVMKKLGNSTIRFAAVQFSMVVKIEFDFNDYERNRNPRELLKNVTHMKSLTNTFNAINYVANQVFTPKHGAREDVGQVMIIITDGDPSDPGGNVTAAKEKKIVRYIIGIGNNFNRNQTSLTQFASEPTSQFVKVLDSFEKLKGLFSELQAKIYAIEGTSSRSSFHLELSSSGFSVDLSKERVVLGAVGADDWAGGLIELRGNQALETFIGSPSASEQIKDAYLGYAVKSMQHQNRTLYAAGAPRYQHVGMVIVFEIDPGSSNWTDTQHLMGKQIGSYFGSVLCSVDVDGDGDTDVLLVGAPLYYEERSGGRVHIYRWDQAGLTSAAELQGAPGNPLGRFGAAITALADLNGDGWADVAVGAPLESEERGAVYIYNGHQRELNTHYSQRIEGATGVKYFGQSIHGQIDLSGDGLPDLSVGALGKVIMLSSRPILTVVPKMSFLPEEIPVKQVECSGSVSSRQGVQSNLTVCFSVSRATTRYQEPLSANLTYWLEIDANRMRSRGVFGNGQRNMSGTMEISEGEPCIAEMIQISNCIEDFVTAIKVSLRFALQEDDGPSRTPRLVLNPLYNASVTEIPFEKNCGEDGVCNADLQIRFHQNTSQQLLVSPSTRLEVVLELTNRGEDAYHTAVHLPQLPGLSFRKASVLESSVQARVSCNGLETPDTNSRNLSCNVSHPIYWGNSRVLIQLLFEILTNSSWGDYLELDVMASSDNDMKGTLADNQASHRIPVLYPINIITKGADGSTQYVSFSSPNPEIKPVKHVYQVENLLPGSFQQPEVTAFVMVPQEFPAGLAWERQEVTTTDPKVTCHPVAMDGKTKEADAISGLSHTLKHCAPGRQQTYKCNLGRIDAPSTITIIGELSVTSKIETSSRSRFCTALWFTFNTSKYVSQYTDEFTQSQVTTEVELVHVMNYLPVYVGSGVGGLLLLILISVLLYKCGFFKRSYKDMMDHEPAAGNGEAPAEASKEEKADEDCKEALTTDAPSE</sequence>
<evidence type="ECO:0000259" key="18">
    <source>
        <dbReference type="PROSITE" id="PS50234"/>
    </source>
</evidence>
<feature type="region of interest" description="Disordered" evidence="17">
    <location>
        <begin position="1131"/>
        <end position="1164"/>
    </location>
</feature>
<evidence type="ECO:0000256" key="4">
    <source>
        <dbReference type="ARBA" id="ARBA00022723"/>
    </source>
</evidence>
<dbReference type="SMART" id="SM00327">
    <property type="entry name" value="VWA"/>
    <property type="match status" value="1"/>
</dbReference>
<evidence type="ECO:0000256" key="9">
    <source>
        <dbReference type="ARBA" id="ARBA00022989"/>
    </source>
</evidence>
<dbReference type="InterPro" id="IPR036465">
    <property type="entry name" value="vWFA_dom_sf"/>
</dbReference>
<evidence type="ECO:0000256" key="15">
    <source>
        <dbReference type="PROSITE-ProRule" id="PRU00803"/>
    </source>
</evidence>
<dbReference type="Gene3D" id="2.60.40.1530">
    <property type="entry name" value="ntegrin, alpha v. Chain A, domain 4"/>
    <property type="match status" value="1"/>
</dbReference>
<evidence type="ECO:0000256" key="3">
    <source>
        <dbReference type="ARBA" id="ARBA00022692"/>
    </source>
</evidence>
<evidence type="ECO:0000256" key="12">
    <source>
        <dbReference type="ARBA" id="ARBA00023157"/>
    </source>
</evidence>
<dbReference type="InterPro" id="IPR013517">
    <property type="entry name" value="FG-GAP"/>
</dbReference>
<dbReference type="OrthoDB" id="5317514at2759"/>
<dbReference type="InterPro" id="IPR002035">
    <property type="entry name" value="VWF_A"/>
</dbReference>
<accession>A0A9D4AVE6</accession>
<evidence type="ECO:0000256" key="8">
    <source>
        <dbReference type="ARBA" id="ARBA00022889"/>
    </source>
</evidence>
<dbReference type="InterPro" id="IPR028994">
    <property type="entry name" value="Integrin_alpha_N"/>
</dbReference>
<dbReference type="InterPro" id="IPR000413">
    <property type="entry name" value="Integrin_alpha"/>
</dbReference>
<dbReference type="PROSITE" id="PS50234">
    <property type="entry name" value="VWFA"/>
    <property type="match status" value="1"/>
</dbReference>
<dbReference type="GO" id="GO:0046872">
    <property type="term" value="F:metal ion binding"/>
    <property type="evidence" value="ECO:0007669"/>
    <property type="project" value="UniProtKB-KW"/>
</dbReference>
<dbReference type="GO" id="GO:0098609">
    <property type="term" value="P:cell-cell adhesion"/>
    <property type="evidence" value="ECO:0007669"/>
    <property type="project" value="TreeGrafter"/>
</dbReference>
<evidence type="ECO:0000256" key="1">
    <source>
        <dbReference type="ARBA" id="ARBA00004479"/>
    </source>
</evidence>
<dbReference type="InterPro" id="IPR048285">
    <property type="entry name" value="Integrin_alpha_Ig-like_2"/>
</dbReference>
<dbReference type="GO" id="GO:0009897">
    <property type="term" value="C:external side of plasma membrane"/>
    <property type="evidence" value="ECO:0007669"/>
    <property type="project" value="TreeGrafter"/>
</dbReference>
<dbReference type="PRINTS" id="PR01185">
    <property type="entry name" value="INTEGRINA"/>
</dbReference>
<evidence type="ECO:0000256" key="5">
    <source>
        <dbReference type="ARBA" id="ARBA00022729"/>
    </source>
</evidence>
<evidence type="ECO:0000256" key="7">
    <source>
        <dbReference type="ARBA" id="ARBA00022837"/>
    </source>
</evidence>
<dbReference type="Pfam" id="PF00092">
    <property type="entry name" value="VWA"/>
    <property type="match status" value="1"/>
</dbReference>
<dbReference type="PANTHER" id="PTHR23220">
    <property type="entry name" value="INTEGRIN ALPHA"/>
    <property type="match status" value="1"/>
</dbReference>
<dbReference type="AlphaFoldDB" id="A0A9D4AVE6"/>
<dbReference type="InterPro" id="IPR018184">
    <property type="entry name" value="Integrin_alpha_C_CS"/>
</dbReference>
<dbReference type="InterPro" id="IPR032695">
    <property type="entry name" value="Integrin_dom_sf"/>
</dbReference>
<keyword evidence="13 16" id="KW-0675">Receptor</keyword>
<keyword evidence="9 16" id="KW-1133">Transmembrane helix</keyword>
<dbReference type="PROSITE" id="PS51470">
    <property type="entry name" value="FG_GAP"/>
    <property type="match status" value="3"/>
</dbReference>
<feature type="compositionally biased region" description="Low complexity" evidence="17">
    <location>
        <begin position="1133"/>
        <end position="1142"/>
    </location>
</feature>
<dbReference type="InterPro" id="IPR048633">
    <property type="entry name" value="ITGAX-like_Ig_3"/>
</dbReference>
<evidence type="ECO:0000256" key="10">
    <source>
        <dbReference type="ARBA" id="ARBA00023037"/>
    </source>
</evidence>
<dbReference type="PRINTS" id="PR00453">
    <property type="entry name" value="VWFADOMAIN"/>
</dbReference>
<dbReference type="GO" id="GO:0008305">
    <property type="term" value="C:integrin complex"/>
    <property type="evidence" value="ECO:0007669"/>
    <property type="project" value="InterPro"/>
</dbReference>
<dbReference type="SUPFAM" id="SSF69318">
    <property type="entry name" value="Integrin alpha N-terminal domain"/>
    <property type="match status" value="1"/>
</dbReference>
<dbReference type="GO" id="GO:0007229">
    <property type="term" value="P:integrin-mediated signaling pathway"/>
    <property type="evidence" value="ECO:0007669"/>
    <property type="project" value="UniProtKB-KW"/>
</dbReference>
<dbReference type="Proteomes" id="UP000827986">
    <property type="component" value="Unassembled WGS sequence"/>
</dbReference>
<keyword evidence="14" id="KW-0325">Glycoprotein</keyword>
<dbReference type="Gene3D" id="2.60.40.1510">
    <property type="entry name" value="ntegrin, alpha v. Chain A, domain 3"/>
    <property type="match status" value="1"/>
</dbReference>
<evidence type="ECO:0000256" key="17">
    <source>
        <dbReference type="SAM" id="MobiDB-lite"/>
    </source>
</evidence>
<feature type="repeat" description="FG-GAP" evidence="15">
    <location>
        <begin position="443"/>
        <end position="505"/>
    </location>
</feature>
<evidence type="ECO:0000256" key="14">
    <source>
        <dbReference type="ARBA" id="ARBA00023180"/>
    </source>
</evidence>
<keyword evidence="10 16" id="KW-0401">Integrin</keyword>
<dbReference type="Gene3D" id="2.60.40.1460">
    <property type="entry name" value="Integrin domains. Chain A, domain 2"/>
    <property type="match status" value="1"/>
</dbReference>
<comment type="caution">
    <text evidence="19">The sequence shown here is derived from an EMBL/GenBank/DDBJ whole genome shotgun (WGS) entry which is preliminary data.</text>
</comment>
<name>A0A9D4AVE6_9SAUR</name>
<reference evidence="19" key="1">
    <citation type="submission" date="2021-09" db="EMBL/GenBank/DDBJ databases">
        <title>The genome of Mauremys mutica provides insights into the evolution of semi-aquatic lifestyle.</title>
        <authorList>
            <person name="Gong S."/>
            <person name="Gao Y."/>
        </authorList>
    </citation>
    <scope>NUCLEOTIDE SEQUENCE</scope>
    <source>
        <strain evidence="19">MM-2020</strain>
        <tissue evidence="19">Muscle</tissue>
    </source>
</reference>
<evidence type="ECO:0000256" key="16">
    <source>
        <dbReference type="RuleBase" id="RU003762"/>
    </source>
</evidence>
<evidence type="ECO:0000256" key="2">
    <source>
        <dbReference type="ARBA" id="ARBA00008054"/>
    </source>
</evidence>
<dbReference type="Gene3D" id="3.40.50.410">
    <property type="entry name" value="von Willebrand factor, type A domain"/>
    <property type="match status" value="1"/>
</dbReference>
<dbReference type="GO" id="GO:0005178">
    <property type="term" value="F:integrin binding"/>
    <property type="evidence" value="ECO:0007669"/>
    <property type="project" value="TreeGrafter"/>
</dbReference>
<dbReference type="SUPFAM" id="SSF69179">
    <property type="entry name" value="Integrin domains"/>
    <property type="match status" value="2"/>
</dbReference>
<dbReference type="GO" id="GO:0033627">
    <property type="term" value="P:cell adhesion mediated by integrin"/>
    <property type="evidence" value="ECO:0007669"/>
    <property type="project" value="TreeGrafter"/>
</dbReference>
<dbReference type="EMBL" id="JAHDVG010000483">
    <property type="protein sequence ID" value="KAH1172183.1"/>
    <property type="molecule type" value="Genomic_DNA"/>
</dbReference>
<dbReference type="Gene3D" id="1.20.5.930">
    <property type="entry name" value="Bicelle-embedded integrin alpha(iib) transmembrane segment"/>
    <property type="match status" value="1"/>
</dbReference>
<protein>
    <recommendedName>
        <fullName evidence="18">VWFA domain-containing protein</fullName>
    </recommendedName>
</protein>
<evidence type="ECO:0000313" key="20">
    <source>
        <dbReference type="Proteomes" id="UP000827986"/>
    </source>
</evidence>
<feature type="repeat" description="FG-GAP" evidence="15">
    <location>
        <begin position="565"/>
        <end position="625"/>
    </location>
</feature>
<evidence type="ECO:0000256" key="11">
    <source>
        <dbReference type="ARBA" id="ARBA00023136"/>
    </source>
</evidence>
<dbReference type="Pfam" id="PF01839">
    <property type="entry name" value="FG-GAP"/>
    <property type="match status" value="2"/>
</dbReference>
<keyword evidence="8 16" id="KW-0130">Cell adhesion</keyword>
<evidence type="ECO:0000256" key="6">
    <source>
        <dbReference type="ARBA" id="ARBA00022737"/>
    </source>
</evidence>
<dbReference type="PROSITE" id="PS00242">
    <property type="entry name" value="INTEGRIN_ALPHA"/>
    <property type="match status" value="1"/>
</dbReference>
<organism evidence="19 20">
    <name type="scientific">Mauremys mutica</name>
    <name type="common">yellowpond turtle</name>
    <dbReference type="NCBI Taxonomy" id="74926"/>
    <lineage>
        <taxon>Eukaryota</taxon>
        <taxon>Metazoa</taxon>
        <taxon>Chordata</taxon>
        <taxon>Craniata</taxon>
        <taxon>Vertebrata</taxon>
        <taxon>Euteleostomi</taxon>
        <taxon>Archelosauria</taxon>
        <taxon>Testudinata</taxon>
        <taxon>Testudines</taxon>
        <taxon>Cryptodira</taxon>
        <taxon>Durocryptodira</taxon>
        <taxon>Testudinoidea</taxon>
        <taxon>Geoemydidae</taxon>
        <taxon>Geoemydinae</taxon>
        <taxon>Mauremys</taxon>
    </lineage>
</organism>
<keyword evidence="11 16" id="KW-0472">Membrane</keyword>
<gene>
    <name evidence="19" type="ORF">KIL84_007801</name>
</gene>
<dbReference type="Pfam" id="PF20805">
    <property type="entry name" value="Integrin_A_Ig_2"/>
    <property type="match status" value="1"/>
</dbReference>
<feature type="repeat" description="FG-GAP" evidence="15">
    <location>
        <begin position="506"/>
        <end position="564"/>
    </location>
</feature>
<dbReference type="PANTHER" id="PTHR23220:SF84">
    <property type="entry name" value="INTEGRIN ALPHA-L"/>
    <property type="match status" value="1"/>
</dbReference>
<feature type="domain" description="VWFA" evidence="18">
    <location>
        <begin position="157"/>
        <end position="329"/>
    </location>
</feature>
<keyword evidence="5 16" id="KW-0732">Signal</keyword>
<comment type="similarity">
    <text evidence="2 16">Belongs to the integrin alpha chain family.</text>
</comment>
<keyword evidence="7" id="KW-0106">Calcium</keyword>
<keyword evidence="6" id="KW-0677">Repeat</keyword>
<feature type="chain" id="PRO_5039761365" description="VWFA domain-containing protein" evidence="16">
    <location>
        <begin position="29"/>
        <end position="1164"/>
    </location>
</feature>
<dbReference type="Pfam" id="PF08441">
    <property type="entry name" value="Integrin_A_Ig_1"/>
    <property type="match status" value="1"/>
</dbReference>
<keyword evidence="20" id="KW-1185">Reference proteome</keyword>
<feature type="signal peptide" evidence="16">
    <location>
        <begin position="1"/>
        <end position="28"/>
    </location>
</feature>
<comment type="subcellular location">
    <subcellularLocation>
        <location evidence="1 16">Membrane</location>
        <topology evidence="1 16">Single-pass type I membrane protein</topology>
    </subcellularLocation>
</comment>
<dbReference type="Gene3D" id="2.130.10.130">
    <property type="entry name" value="Integrin alpha, N-terminal"/>
    <property type="match status" value="1"/>
</dbReference>
<dbReference type="GO" id="GO:0007160">
    <property type="term" value="P:cell-matrix adhesion"/>
    <property type="evidence" value="ECO:0007669"/>
    <property type="project" value="TreeGrafter"/>
</dbReference>
<dbReference type="Pfam" id="PF00357">
    <property type="entry name" value="Integrin_alpha"/>
    <property type="match status" value="1"/>
</dbReference>
<dbReference type="InterPro" id="IPR013519">
    <property type="entry name" value="Int_alpha_beta-p"/>
</dbReference>
<feature type="transmembrane region" description="Helical" evidence="16">
    <location>
        <begin position="1093"/>
        <end position="1115"/>
    </location>
</feature>
<keyword evidence="12" id="KW-1015">Disulfide bond</keyword>
<keyword evidence="3 16" id="KW-0812">Transmembrane</keyword>
<dbReference type="SUPFAM" id="SSF53300">
    <property type="entry name" value="vWA-like"/>
    <property type="match status" value="1"/>
</dbReference>
<dbReference type="Pfam" id="PF21520">
    <property type="entry name" value="ITGAX-like_Ig_3"/>
    <property type="match status" value="1"/>
</dbReference>
<proteinExistence type="inferred from homology"/>
<evidence type="ECO:0000313" key="19">
    <source>
        <dbReference type="EMBL" id="KAH1172183.1"/>
    </source>
</evidence>
<dbReference type="InterPro" id="IPR013649">
    <property type="entry name" value="Integrin_alpha_Ig-like_1"/>
</dbReference>
<evidence type="ECO:0000256" key="13">
    <source>
        <dbReference type="ARBA" id="ARBA00023170"/>
    </source>
</evidence>
<keyword evidence="4" id="KW-0479">Metal-binding</keyword>
<dbReference type="SMART" id="SM00191">
    <property type="entry name" value="Int_alpha"/>
    <property type="match status" value="5"/>
</dbReference>